<dbReference type="Gene3D" id="3.90.1300.10">
    <property type="entry name" value="Amidase signature (AS) domain"/>
    <property type="match status" value="1"/>
</dbReference>
<dbReference type="EMBL" id="JAGSOH010000077">
    <property type="protein sequence ID" value="MBR7829179.1"/>
    <property type="molecule type" value="Genomic_DNA"/>
</dbReference>
<dbReference type="InterPro" id="IPR036928">
    <property type="entry name" value="AS_sf"/>
</dbReference>
<evidence type="ECO:0000256" key="1">
    <source>
        <dbReference type="ARBA" id="ARBA00009199"/>
    </source>
</evidence>
<gene>
    <name evidence="3" type="ORF">KDK95_22920</name>
</gene>
<evidence type="ECO:0000313" key="3">
    <source>
        <dbReference type="EMBL" id="MBR7829179.1"/>
    </source>
</evidence>
<sequence>MTTTSSAGEIARAVRAGQLRPTDAVRQSLDRIARLEPGIGAFRTVRAESALAEAAQVEARADLAELPLAGVPVAVKDNIEVAGEPMRNGSAATDEAPSARDHPVTARLRAAGAVVVGLTNVPELCLPPTTDSVYGIARNPWDRGRTPGGSSGGSAAAVAAGMVPFAHGNDGLGSIRIPAACCGLVGIKPGTGVVPVSIDGTPVWGGLSENGPLAATVQDTALALSVMAANPALATLGDPGRLRIGFSLRQAQAGLPIDPQFVTAAKAIAAAFAEIGHPVTPHTTPYPLWLGNGAVRSWFSFAAETSGPLERARLDRRTRQMAAIGRTLNSLRLDGAGSRARWRDGAAEQFFGDAVDVLLLPALSQPPAAAHRWGQRGALPNTVTSLKVASLFAPWNIAGWPAMNVPAGVDDRGLPIGVQLVARPGHEHTLLNLAAQLEAVRPWPLRAPGF</sequence>
<accession>A0A941EHH0</accession>
<dbReference type="SUPFAM" id="SSF75304">
    <property type="entry name" value="Amidase signature (AS) enzymes"/>
    <property type="match status" value="1"/>
</dbReference>
<evidence type="ECO:0000259" key="2">
    <source>
        <dbReference type="Pfam" id="PF01425"/>
    </source>
</evidence>
<dbReference type="RefSeq" id="WP_212520314.1">
    <property type="nucleotide sequence ID" value="NZ_JAGSOH010000077.1"/>
</dbReference>
<dbReference type="AlphaFoldDB" id="A0A941EHH0"/>
<feature type="domain" description="Amidase" evidence="2">
    <location>
        <begin position="23"/>
        <end position="431"/>
    </location>
</feature>
<dbReference type="PANTHER" id="PTHR11895:SF7">
    <property type="entry name" value="GLUTAMYL-TRNA(GLN) AMIDOTRANSFERASE SUBUNIT A, MITOCHONDRIAL"/>
    <property type="match status" value="1"/>
</dbReference>
<evidence type="ECO:0000313" key="4">
    <source>
        <dbReference type="Proteomes" id="UP000676325"/>
    </source>
</evidence>
<comment type="similarity">
    <text evidence="1">Belongs to the amidase family.</text>
</comment>
<proteinExistence type="inferred from homology"/>
<keyword evidence="4" id="KW-1185">Reference proteome</keyword>
<organism evidence="3 4">
    <name type="scientific">Actinospica acidithermotolerans</name>
    <dbReference type="NCBI Taxonomy" id="2828514"/>
    <lineage>
        <taxon>Bacteria</taxon>
        <taxon>Bacillati</taxon>
        <taxon>Actinomycetota</taxon>
        <taxon>Actinomycetes</taxon>
        <taxon>Catenulisporales</taxon>
        <taxon>Actinospicaceae</taxon>
        <taxon>Actinospica</taxon>
    </lineage>
</organism>
<comment type="caution">
    <text evidence="3">The sequence shown here is derived from an EMBL/GenBank/DDBJ whole genome shotgun (WGS) entry which is preliminary data.</text>
</comment>
<reference evidence="3" key="1">
    <citation type="submission" date="2021-04" db="EMBL/GenBank/DDBJ databases">
        <title>Genome based classification of Actinospica acidithermotolerans sp. nov., an actinobacterium isolated from an Indonesian hot spring.</title>
        <authorList>
            <person name="Kusuma A.B."/>
            <person name="Putra K.E."/>
            <person name="Nafisah S."/>
            <person name="Loh J."/>
            <person name="Nouioui I."/>
            <person name="Goodfellow M."/>
        </authorList>
    </citation>
    <scope>NUCLEOTIDE SEQUENCE</scope>
    <source>
        <strain evidence="3">MGRD01-02</strain>
    </source>
</reference>
<dbReference type="Proteomes" id="UP000676325">
    <property type="component" value="Unassembled WGS sequence"/>
</dbReference>
<dbReference type="InterPro" id="IPR000120">
    <property type="entry name" value="Amidase"/>
</dbReference>
<protein>
    <submittedName>
        <fullName evidence="3">Amidase</fullName>
    </submittedName>
</protein>
<dbReference type="PANTHER" id="PTHR11895">
    <property type="entry name" value="TRANSAMIDASE"/>
    <property type="match status" value="1"/>
</dbReference>
<dbReference type="InterPro" id="IPR023631">
    <property type="entry name" value="Amidase_dom"/>
</dbReference>
<dbReference type="GO" id="GO:0003824">
    <property type="term" value="F:catalytic activity"/>
    <property type="evidence" value="ECO:0007669"/>
    <property type="project" value="InterPro"/>
</dbReference>
<name>A0A941EHH0_9ACTN</name>
<dbReference type="Pfam" id="PF01425">
    <property type="entry name" value="Amidase"/>
    <property type="match status" value="1"/>
</dbReference>